<sequence>MSHPIHLQCSFVDAGAVAEQLRDPRVLAAVDFSLEPLDAEAAADPRRLRVPLEAVGPGRIELWRGDTPATHGREGDIAWAENGELQFGALVLHESADLDLETASAQAYAQMNRFIAARGYPHVLRIWNYLDGLTEGEDDAERYRRFCVGRVRGLERVEEARLPAATCIGSFGGPRQLLVYWLAARSPGVALENPRQVSAYRYPRQYGPQSPSFARAMLPPPGSQAPLMLSGTASIVGHATAHQGDVRAQLDEILVNIEALRGAAAERSGEMPAGIDDAGTLLKVYVRDREALPQVAAALDARFGTRVPRLLLHAEVCRRELAVEIEGVLGNPAS</sequence>
<name>A0A0R0AL93_9GAMM</name>
<evidence type="ECO:0000259" key="1">
    <source>
        <dbReference type="Pfam" id="PF21168"/>
    </source>
</evidence>
<protein>
    <submittedName>
        <fullName evidence="2">Pteridine-dependent deoxygenase</fullName>
    </submittedName>
</protein>
<gene>
    <name evidence="2" type="ORF">ARC20_06395</name>
</gene>
<dbReference type="InterPro" id="IPR035959">
    <property type="entry name" value="RutC-like_sf"/>
</dbReference>
<dbReference type="Proteomes" id="UP000051802">
    <property type="component" value="Unassembled WGS sequence"/>
</dbReference>
<dbReference type="Gene3D" id="3.30.1330.40">
    <property type="entry name" value="RutC-like"/>
    <property type="match status" value="1"/>
</dbReference>
<feature type="domain" description="Chorismatase FkbO/Hyg5-like N-terminal" evidence="1">
    <location>
        <begin position="61"/>
        <end position="183"/>
    </location>
</feature>
<organism evidence="2 3">
    <name type="scientific">Stenotrophomonas panacihumi</name>
    <dbReference type="NCBI Taxonomy" id="676599"/>
    <lineage>
        <taxon>Bacteria</taxon>
        <taxon>Pseudomonadati</taxon>
        <taxon>Pseudomonadota</taxon>
        <taxon>Gammaproteobacteria</taxon>
        <taxon>Lysobacterales</taxon>
        <taxon>Lysobacteraceae</taxon>
        <taxon>Stenotrophomonas</taxon>
    </lineage>
</organism>
<dbReference type="EMBL" id="LLXU01000058">
    <property type="protein sequence ID" value="KRG46027.1"/>
    <property type="molecule type" value="Genomic_DNA"/>
</dbReference>
<evidence type="ECO:0000313" key="3">
    <source>
        <dbReference type="Proteomes" id="UP000051802"/>
    </source>
</evidence>
<dbReference type="STRING" id="676599.ARC20_06395"/>
<dbReference type="CDD" id="cd06153">
    <property type="entry name" value="YjgF_YER057c_UK114_like_5"/>
    <property type="match status" value="1"/>
</dbReference>
<evidence type="ECO:0000313" key="2">
    <source>
        <dbReference type="EMBL" id="KRG46027.1"/>
    </source>
</evidence>
<comment type="caution">
    <text evidence="2">The sequence shown here is derived from an EMBL/GenBank/DDBJ whole genome shotgun (WGS) entry which is preliminary data.</text>
</comment>
<reference evidence="2 3" key="1">
    <citation type="submission" date="2015-10" db="EMBL/GenBank/DDBJ databases">
        <title>Genome sequencing and analysis of members of genus Stenotrophomonas.</title>
        <authorList>
            <person name="Patil P.P."/>
            <person name="Midha S."/>
            <person name="Patil P.B."/>
        </authorList>
    </citation>
    <scope>NUCLEOTIDE SEQUENCE [LARGE SCALE GENOMIC DNA]</scope>
    <source>
        <strain evidence="2 3">JCM 16536</strain>
    </source>
</reference>
<accession>A0A0R0AL93</accession>
<proteinExistence type="predicted"/>
<keyword evidence="3" id="KW-1185">Reference proteome</keyword>
<dbReference type="SUPFAM" id="SSF55298">
    <property type="entry name" value="YjgF-like"/>
    <property type="match status" value="1"/>
</dbReference>
<dbReference type="Pfam" id="PF21168">
    <property type="entry name" value="FkbO_Hyg5-like_N"/>
    <property type="match status" value="1"/>
</dbReference>
<dbReference type="InterPro" id="IPR049368">
    <property type="entry name" value="FkbO_Hyg5-like_N"/>
</dbReference>
<dbReference type="RefSeq" id="WP_057645443.1">
    <property type="nucleotide sequence ID" value="NZ_LLXU01000058.1"/>
</dbReference>
<dbReference type="AlphaFoldDB" id="A0A0R0AL93"/>